<organism evidence="1 2">
    <name type="scientific">Hyalomma asiaticum</name>
    <name type="common">Tick</name>
    <dbReference type="NCBI Taxonomy" id="266040"/>
    <lineage>
        <taxon>Eukaryota</taxon>
        <taxon>Metazoa</taxon>
        <taxon>Ecdysozoa</taxon>
        <taxon>Arthropoda</taxon>
        <taxon>Chelicerata</taxon>
        <taxon>Arachnida</taxon>
        <taxon>Acari</taxon>
        <taxon>Parasitiformes</taxon>
        <taxon>Ixodida</taxon>
        <taxon>Ixodoidea</taxon>
        <taxon>Ixodidae</taxon>
        <taxon>Hyalomminae</taxon>
        <taxon>Hyalomma</taxon>
    </lineage>
</organism>
<comment type="caution">
    <text evidence="1">The sequence shown here is derived from an EMBL/GenBank/DDBJ whole genome shotgun (WGS) entry which is preliminary data.</text>
</comment>
<sequence>MRVLKNREDKDHEMRMVIFVGSPVAATIDELDQIANHLKNKNVNVDFVNYGEYDQQVSLEEHDHEAEASQENSSGAVLPSEEHEIVDLTGDDPEEETGHLGTVDGWPDHGTTTEGAVLPSEEHEIVDLTGDDPEEETGDLGTVDGWPDHGTMTGENAYTTLKQLLISRLTPSEPQRLQQLLHDTELGDRTTSQLLRHMRQLLHTDGATTTDTDSRLLRELFQRLPGNVRMILASAADKRLSELAELADSVLAVAPPSVAALQPDIAGRAPTTALHDIREQISRLAGGGRLQHSTKRVNTAACRENGAQGRDPRKTAGSCFCGDRQRSAQQVEQLVHPSSVPKPPEVHSRRRRASDLKNLRLATGAHQRPNHRANVEPPAPTGYPLPKLGATGSAARKLTRSCA</sequence>
<reference evidence="1" key="1">
    <citation type="submission" date="2020-05" db="EMBL/GenBank/DDBJ databases">
        <title>Large-scale comparative analyses of tick genomes elucidate their genetic diversity and vector capacities.</title>
        <authorList>
            <person name="Jia N."/>
            <person name="Wang J."/>
            <person name="Shi W."/>
            <person name="Du L."/>
            <person name="Sun Y."/>
            <person name="Zhan W."/>
            <person name="Jiang J."/>
            <person name="Wang Q."/>
            <person name="Zhang B."/>
            <person name="Ji P."/>
            <person name="Sakyi L.B."/>
            <person name="Cui X."/>
            <person name="Yuan T."/>
            <person name="Jiang B."/>
            <person name="Yang W."/>
            <person name="Lam T.T.-Y."/>
            <person name="Chang Q."/>
            <person name="Ding S."/>
            <person name="Wang X."/>
            <person name="Zhu J."/>
            <person name="Ruan X."/>
            <person name="Zhao L."/>
            <person name="Wei J."/>
            <person name="Que T."/>
            <person name="Du C."/>
            <person name="Cheng J."/>
            <person name="Dai P."/>
            <person name="Han X."/>
            <person name="Huang E."/>
            <person name="Gao Y."/>
            <person name="Liu J."/>
            <person name="Shao H."/>
            <person name="Ye R."/>
            <person name="Li L."/>
            <person name="Wei W."/>
            <person name="Wang X."/>
            <person name="Wang C."/>
            <person name="Yang T."/>
            <person name="Huo Q."/>
            <person name="Li W."/>
            <person name="Guo W."/>
            <person name="Chen H."/>
            <person name="Zhou L."/>
            <person name="Ni X."/>
            <person name="Tian J."/>
            <person name="Zhou Y."/>
            <person name="Sheng Y."/>
            <person name="Liu T."/>
            <person name="Pan Y."/>
            <person name="Xia L."/>
            <person name="Li J."/>
            <person name="Zhao F."/>
            <person name="Cao W."/>
        </authorList>
    </citation>
    <scope>NUCLEOTIDE SEQUENCE</scope>
    <source>
        <strain evidence="1">Hyas-2018</strain>
    </source>
</reference>
<evidence type="ECO:0000313" key="1">
    <source>
        <dbReference type="EMBL" id="KAH6944451.1"/>
    </source>
</evidence>
<keyword evidence="2" id="KW-1185">Reference proteome</keyword>
<proteinExistence type="predicted"/>
<protein>
    <submittedName>
        <fullName evidence="1">Uncharacterized protein</fullName>
    </submittedName>
</protein>
<evidence type="ECO:0000313" key="2">
    <source>
        <dbReference type="Proteomes" id="UP000821845"/>
    </source>
</evidence>
<name>A0ACB7TEA3_HYAAI</name>
<dbReference type="Proteomes" id="UP000821845">
    <property type="component" value="Chromosome 1"/>
</dbReference>
<dbReference type="EMBL" id="CM023481">
    <property type="protein sequence ID" value="KAH6944451.1"/>
    <property type="molecule type" value="Genomic_DNA"/>
</dbReference>
<gene>
    <name evidence="1" type="ORF">HPB50_003209</name>
</gene>
<accession>A0ACB7TEA3</accession>